<accession>A0A1F5ZZ22</accession>
<dbReference type="GO" id="GO:0070677">
    <property type="term" value="F:rRNA (cytosine-2'-O-)-methyltransferase activity"/>
    <property type="evidence" value="ECO:0007669"/>
    <property type="project" value="UniProtKB-UniRule"/>
</dbReference>
<dbReference type="EMBL" id="MFJK01000017">
    <property type="protein sequence ID" value="OGG17726.1"/>
    <property type="molecule type" value="Genomic_DNA"/>
</dbReference>
<evidence type="ECO:0000313" key="9">
    <source>
        <dbReference type="Proteomes" id="UP000177871"/>
    </source>
</evidence>
<dbReference type="AlphaFoldDB" id="A0A1F5ZZ22"/>
<dbReference type="Pfam" id="PF00590">
    <property type="entry name" value="TP_methylase"/>
    <property type="match status" value="1"/>
</dbReference>
<reference evidence="8 9" key="1">
    <citation type="journal article" date="2016" name="Nat. Commun.">
        <title>Thousands of microbial genomes shed light on interconnected biogeochemical processes in an aquifer system.</title>
        <authorList>
            <person name="Anantharaman K."/>
            <person name="Brown C.T."/>
            <person name="Hug L.A."/>
            <person name="Sharon I."/>
            <person name="Castelle C.J."/>
            <person name="Probst A.J."/>
            <person name="Thomas B.C."/>
            <person name="Singh A."/>
            <person name="Wilkins M.J."/>
            <person name="Karaoz U."/>
            <person name="Brodie E.L."/>
            <person name="Williams K.H."/>
            <person name="Hubbard S.S."/>
            <person name="Banfield J.F."/>
        </authorList>
    </citation>
    <scope>NUCLEOTIDE SEQUENCE [LARGE SCALE GENOMIC DNA]</scope>
</reference>
<dbReference type="InterPro" id="IPR014776">
    <property type="entry name" value="4pyrrole_Mease_sub2"/>
</dbReference>
<keyword evidence="3 6" id="KW-0489">Methyltransferase</keyword>
<evidence type="ECO:0000259" key="7">
    <source>
        <dbReference type="Pfam" id="PF00590"/>
    </source>
</evidence>
<dbReference type="PROSITE" id="PS01296">
    <property type="entry name" value="RSMI"/>
    <property type="match status" value="1"/>
</dbReference>
<dbReference type="STRING" id="1798381.A2721_00595"/>
<evidence type="ECO:0000313" key="8">
    <source>
        <dbReference type="EMBL" id="OGG17726.1"/>
    </source>
</evidence>
<sequence>MLYLVSTPIGNLEDITLRAIRVLREADVIIAEDTRHTGLLLRNFDISHKPMVSLYDEVEVSKIDEILRQAQDKAVALVSDAGTPLVSDPGYKLVREALKAGVEVVAIPGPTALVTALTVSGLPPDKFLFLGYPPEKESHQRELFEKLGLMSQMCPMSFIFYVSPYKLEKNLRNLGEVLGDIEVVVARELTKVYEEVWHGRVSEAMAHFKEPKGEMVLMFHL</sequence>
<dbReference type="PIRSF" id="PIRSF005917">
    <property type="entry name" value="MTase_YraL"/>
    <property type="match status" value="1"/>
</dbReference>
<keyword evidence="1 6" id="KW-0963">Cytoplasm</keyword>
<dbReference type="GO" id="GO:0005737">
    <property type="term" value="C:cytoplasm"/>
    <property type="evidence" value="ECO:0007669"/>
    <property type="project" value="UniProtKB-SubCell"/>
</dbReference>
<dbReference type="NCBIfam" id="TIGR00096">
    <property type="entry name" value="16S rRNA (cytidine(1402)-2'-O)-methyltransferase"/>
    <property type="match status" value="1"/>
</dbReference>
<comment type="similarity">
    <text evidence="6">Belongs to the methyltransferase superfamily. RsmI family.</text>
</comment>
<comment type="function">
    <text evidence="6">Catalyzes the 2'-O-methylation of the ribose of cytidine 1402 (C1402) in 16S rRNA.</text>
</comment>
<comment type="subcellular location">
    <subcellularLocation>
        <location evidence="6">Cytoplasm</location>
    </subcellularLocation>
</comment>
<organism evidence="8 9">
    <name type="scientific">Candidatus Gottesmanbacteria bacterium RIFCSPHIGHO2_01_FULL_47_48</name>
    <dbReference type="NCBI Taxonomy" id="1798381"/>
    <lineage>
        <taxon>Bacteria</taxon>
        <taxon>Candidatus Gottesmaniibacteriota</taxon>
    </lineage>
</organism>
<dbReference type="InterPro" id="IPR018063">
    <property type="entry name" value="SAM_MeTrfase_RsmI_CS"/>
</dbReference>
<dbReference type="PANTHER" id="PTHR46111:SF1">
    <property type="entry name" value="RIBOSOMAL RNA SMALL SUBUNIT METHYLTRANSFERASE I"/>
    <property type="match status" value="1"/>
</dbReference>
<evidence type="ECO:0000256" key="2">
    <source>
        <dbReference type="ARBA" id="ARBA00022552"/>
    </source>
</evidence>
<keyword evidence="2 6" id="KW-0698">rRNA processing</keyword>
<dbReference type="InterPro" id="IPR014777">
    <property type="entry name" value="4pyrrole_Mease_sub1"/>
</dbReference>
<dbReference type="Proteomes" id="UP000177871">
    <property type="component" value="Unassembled WGS sequence"/>
</dbReference>
<dbReference type="InterPro" id="IPR035996">
    <property type="entry name" value="4pyrrol_Methylase_sf"/>
</dbReference>
<dbReference type="InterPro" id="IPR008189">
    <property type="entry name" value="rRNA_ssu_MeTfrase_I"/>
</dbReference>
<dbReference type="PANTHER" id="PTHR46111">
    <property type="entry name" value="RIBOSOMAL RNA SMALL SUBUNIT METHYLTRANSFERASE I"/>
    <property type="match status" value="1"/>
</dbReference>
<feature type="domain" description="Tetrapyrrole methylase" evidence="7">
    <location>
        <begin position="1"/>
        <end position="204"/>
    </location>
</feature>
<dbReference type="CDD" id="cd11648">
    <property type="entry name" value="RsmI"/>
    <property type="match status" value="1"/>
</dbReference>
<dbReference type="InterPro" id="IPR000878">
    <property type="entry name" value="4pyrrol_Mease"/>
</dbReference>
<evidence type="ECO:0000256" key="4">
    <source>
        <dbReference type="ARBA" id="ARBA00022679"/>
    </source>
</evidence>
<keyword evidence="5 6" id="KW-0949">S-adenosyl-L-methionine</keyword>
<protein>
    <recommendedName>
        <fullName evidence="6">Ribosomal RNA small subunit methyltransferase I</fullName>
        <ecNumber evidence="6">2.1.1.198</ecNumber>
    </recommendedName>
    <alternativeName>
        <fullName evidence="6">16S rRNA 2'-O-ribose C1402 methyltransferase</fullName>
    </alternativeName>
    <alternativeName>
        <fullName evidence="6">rRNA (cytidine-2'-O-)-methyltransferase RsmI</fullName>
    </alternativeName>
</protein>
<dbReference type="Gene3D" id="3.30.950.10">
    <property type="entry name" value="Methyltransferase, Cobalt-precorrin-4 Transmethylase, Domain 2"/>
    <property type="match status" value="1"/>
</dbReference>
<evidence type="ECO:0000256" key="6">
    <source>
        <dbReference type="HAMAP-Rule" id="MF_01877"/>
    </source>
</evidence>
<evidence type="ECO:0000256" key="1">
    <source>
        <dbReference type="ARBA" id="ARBA00022490"/>
    </source>
</evidence>
<comment type="catalytic activity">
    <reaction evidence="6">
        <text>cytidine(1402) in 16S rRNA + S-adenosyl-L-methionine = 2'-O-methylcytidine(1402) in 16S rRNA + S-adenosyl-L-homocysteine + H(+)</text>
        <dbReference type="Rhea" id="RHEA:42924"/>
        <dbReference type="Rhea" id="RHEA-COMP:10285"/>
        <dbReference type="Rhea" id="RHEA-COMP:10286"/>
        <dbReference type="ChEBI" id="CHEBI:15378"/>
        <dbReference type="ChEBI" id="CHEBI:57856"/>
        <dbReference type="ChEBI" id="CHEBI:59789"/>
        <dbReference type="ChEBI" id="CHEBI:74495"/>
        <dbReference type="ChEBI" id="CHEBI:82748"/>
        <dbReference type="EC" id="2.1.1.198"/>
    </reaction>
</comment>
<dbReference type="HAMAP" id="MF_01877">
    <property type="entry name" value="16SrRNA_methyltr_I"/>
    <property type="match status" value="1"/>
</dbReference>
<evidence type="ECO:0000256" key="5">
    <source>
        <dbReference type="ARBA" id="ARBA00022691"/>
    </source>
</evidence>
<keyword evidence="4 6" id="KW-0808">Transferase</keyword>
<evidence type="ECO:0000256" key="3">
    <source>
        <dbReference type="ARBA" id="ARBA00022603"/>
    </source>
</evidence>
<dbReference type="EC" id="2.1.1.198" evidence="6"/>
<dbReference type="SUPFAM" id="SSF53790">
    <property type="entry name" value="Tetrapyrrole methylase"/>
    <property type="match status" value="1"/>
</dbReference>
<dbReference type="Gene3D" id="3.40.1010.10">
    <property type="entry name" value="Cobalt-precorrin-4 Transmethylase, Domain 1"/>
    <property type="match status" value="1"/>
</dbReference>
<gene>
    <name evidence="6" type="primary">rsmI</name>
    <name evidence="8" type="ORF">A2721_00595</name>
</gene>
<dbReference type="FunFam" id="3.40.1010.10:FF:000007">
    <property type="entry name" value="Ribosomal RNA small subunit methyltransferase I"/>
    <property type="match status" value="1"/>
</dbReference>
<proteinExistence type="inferred from homology"/>
<name>A0A1F5ZZ22_9BACT</name>
<comment type="caution">
    <text evidence="8">The sequence shown here is derived from an EMBL/GenBank/DDBJ whole genome shotgun (WGS) entry which is preliminary data.</text>
</comment>